<dbReference type="EMBL" id="CAJNOJ010000001">
    <property type="protein sequence ID" value="CAF0722328.1"/>
    <property type="molecule type" value="Genomic_DNA"/>
</dbReference>
<evidence type="ECO:0000256" key="1">
    <source>
        <dbReference type="SAM" id="MobiDB-lite"/>
    </source>
</evidence>
<keyword evidence="2" id="KW-1133">Transmembrane helix</keyword>
<comment type="caution">
    <text evidence="4">The sequence shown here is derived from an EMBL/GenBank/DDBJ whole genome shotgun (WGS) entry which is preliminary data.</text>
</comment>
<gene>
    <name evidence="3" type="ORF">EDS130_LOCUS375</name>
    <name evidence="4" type="ORF">XAT740_LOCUS37211</name>
</gene>
<feature type="transmembrane region" description="Helical" evidence="2">
    <location>
        <begin position="44"/>
        <end position="67"/>
    </location>
</feature>
<keyword evidence="2" id="KW-0472">Membrane</keyword>
<evidence type="ECO:0000313" key="4">
    <source>
        <dbReference type="EMBL" id="CAF1456962.1"/>
    </source>
</evidence>
<dbReference type="Proteomes" id="UP000663852">
    <property type="component" value="Unassembled WGS sequence"/>
</dbReference>
<feature type="compositionally biased region" description="Polar residues" evidence="1">
    <location>
        <begin position="114"/>
        <end position="138"/>
    </location>
</feature>
<dbReference type="OrthoDB" id="10040899at2759"/>
<evidence type="ECO:0000313" key="3">
    <source>
        <dbReference type="EMBL" id="CAF0722328.1"/>
    </source>
</evidence>
<sequence length="157" mass="16855">MAAIVPTNMPVTNTLLPNGTTVFSTPCPTFFAPFYYDSPMGWNAVLVGLLSSILAIIFLLTCLYYLLCRRRYYSELPDSPTPVALVEKNGVTVTSSSQTATTTFINENGKETKISTYSEQGSNPTGNGHAGSSSTNGLLANGNADPSELRLLSHEHN</sequence>
<accession>A0A815Q384</accession>
<reference evidence="4" key="1">
    <citation type="submission" date="2021-02" db="EMBL/GenBank/DDBJ databases">
        <authorList>
            <person name="Nowell W R."/>
        </authorList>
    </citation>
    <scope>NUCLEOTIDE SEQUENCE</scope>
</reference>
<feature type="region of interest" description="Disordered" evidence="1">
    <location>
        <begin position="111"/>
        <end position="139"/>
    </location>
</feature>
<dbReference type="Proteomes" id="UP000663828">
    <property type="component" value="Unassembled WGS sequence"/>
</dbReference>
<dbReference type="AlphaFoldDB" id="A0A815Q384"/>
<name>A0A815Q384_ADIRI</name>
<dbReference type="EMBL" id="CAJNOR010003889">
    <property type="protein sequence ID" value="CAF1456962.1"/>
    <property type="molecule type" value="Genomic_DNA"/>
</dbReference>
<keyword evidence="5" id="KW-1185">Reference proteome</keyword>
<keyword evidence="2" id="KW-0812">Transmembrane</keyword>
<protein>
    <submittedName>
        <fullName evidence="4">Uncharacterized protein</fullName>
    </submittedName>
</protein>
<evidence type="ECO:0000313" key="5">
    <source>
        <dbReference type="Proteomes" id="UP000663828"/>
    </source>
</evidence>
<evidence type="ECO:0000256" key="2">
    <source>
        <dbReference type="SAM" id="Phobius"/>
    </source>
</evidence>
<organism evidence="4 5">
    <name type="scientific">Adineta ricciae</name>
    <name type="common">Rotifer</name>
    <dbReference type="NCBI Taxonomy" id="249248"/>
    <lineage>
        <taxon>Eukaryota</taxon>
        <taxon>Metazoa</taxon>
        <taxon>Spiralia</taxon>
        <taxon>Gnathifera</taxon>
        <taxon>Rotifera</taxon>
        <taxon>Eurotatoria</taxon>
        <taxon>Bdelloidea</taxon>
        <taxon>Adinetida</taxon>
        <taxon>Adinetidae</taxon>
        <taxon>Adineta</taxon>
    </lineage>
</organism>
<proteinExistence type="predicted"/>